<name>L1J5M8_GUITC</name>
<feature type="transmembrane region" description="Helical" evidence="8">
    <location>
        <begin position="580"/>
        <end position="599"/>
    </location>
</feature>
<feature type="transmembrane region" description="Helical" evidence="8">
    <location>
        <begin position="423"/>
        <end position="450"/>
    </location>
</feature>
<sequence>MASFFKSFLADQEELEQAEPLNWKWLCTPRVPCSKPTKPPPFYKIKQALPWTIAIIMGFQHALAMIGGIVSVPLLLAGPFDGKMKIEEKEYLISCGLIASGILSLIQITQFKLGNTGYYLGTGMISVLGTSFTFVPIARSSMAFMMASDSNMQCNSDADCTRAWGNIAGLSIPGVSNPGQCNVLTNRCKYSGQEAYGAFLGTSMVCAFLEIFLSFVPRAQLRRAFPPIVTGTCVLLIGVGLTGTGMKYWGGGAFCADNYHKRMRVMRGPNMAGDWTQKYPSKSPCLNGACVPFKGALGGICSYVAPKYDKAKNLTTGDVTTCESFMDLPGVFPAQDDVKMSYTKCTNNGQVVLPFGSPEYVGLGFAVFLTLILIEVFGSPFLRNCEVALALLFGFFIAGVASYDNNGVKQWFVTQDRIQSAPGITFLWVYTFPLSVYAPAFIPLLICYIITTVETIGDITASAEASRVETEGEVFDSRVQGGLLADGLCSLIACLFTAPPNTTFSQNNGVIALTRCANKRAGYCCCGFLLAFGVIAKIAAIIASIPDCVLGGMTTFLFVNIVVSGIKILGPEIANRRNRFIVCSSLALGIGVAIVPQWATNALVQGGSSTTAKLARDSLVIILSTPYCFGTLAAIFLNVVIPSDQDDLEEEAEEDQLAAHKLEDGNGDGKGVQMIAMTGSSPDASDLHAPSVR</sequence>
<protein>
    <recommendedName>
        <fullName evidence="12">Purine permease</fullName>
    </recommendedName>
</protein>
<dbReference type="eggNOG" id="ENOG502QQD4">
    <property type="taxonomic scope" value="Eukaryota"/>
</dbReference>
<dbReference type="InterPro" id="IPR006042">
    <property type="entry name" value="Xan_ur_permease"/>
</dbReference>
<reference evidence="10" key="3">
    <citation type="submission" date="2016-03" db="UniProtKB">
        <authorList>
            <consortium name="EnsemblProtists"/>
        </authorList>
    </citation>
    <scope>IDENTIFICATION</scope>
</reference>
<feature type="transmembrane region" description="Helical" evidence="8">
    <location>
        <begin position="91"/>
        <end position="111"/>
    </location>
</feature>
<feature type="transmembrane region" description="Helical" evidence="8">
    <location>
        <begin position="619"/>
        <end position="641"/>
    </location>
</feature>
<dbReference type="InterPro" id="IPR006043">
    <property type="entry name" value="NCS2"/>
</dbReference>
<keyword evidence="5 8" id="KW-1133">Transmembrane helix</keyword>
<organism evidence="9">
    <name type="scientific">Guillardia theta (strain CCMP2712)</name>
    <name type="common">Cryptophyte</name>
    <dbReference type="NCBI Taxonomy" id="905079"/>
    <lineage>
        <taxon>Eukaryota</taxon>
        <taxon>Cryptophyceae</taxon>
        <taxon>Pyrenomonadales</taxon>
        <taxon>Geminigeraceae</taxon>
        <taxon>Guillardia</taxon>
    </lineage>
</organism>
<evidence type="ECO:0000313" key="11">
    <source>
        <dbReference type="Proteomes" id="UP000011087"/>
    </source>
</evidence>
<evidence type="ECO:0008006" key="12">
    <source>
        <dbReference type="Google" id="ProtNLM"/>
    </source>
</evidence>
<evidence type="ECO:0000256" key="1">
    <source>
        <dbReference type="ARBA" id="ARBA00004141"/>
    </source>
</evidence>
<dbReference type="EMBL" id="JH993008">
    <property type="protein sequence ID" value="EKX43833.1"/>
    <property type="molecule type" value="Genomic_DNA"/>
</dbReference>
<feature type="transmembrane region" description="Helical" evidence="8">
    <location>
        <begin position="48"/>
        <end position="71"/>
    </location>
</feature>
<keyword evidence="4 8" id="KW-0812">Transmembrane</keyword>
<evidence type="ECO:0000256" key="5">
    <source>
        <dbReference type="ARBA" id="ARBA00022989"/>
    </source>
</evidence>
<proteinExistence type="inferred from homology"/>
<dbReference type="EnsemblProtists" id="EKX43833">
    <property type="protein sequence ID" value="EKX43833"/>
    <property type="gene ID" value="GUITHDRAFT_110286"/>
</dbReference>
<comment type="similarity">
    <text evidence="2">Belongs to the nucleobase:cation symporter-2 (NCS2) (TC 2.A.40) family.</text>
</comment>
<dbReference type="OrthoDB" id="1641903at2759"/>
<feature type="transmembrane region" description="Helical" evidence="8">
    <location>
        <begin position="118"/>
        <end position="138"/>
    </location>
</feature>
<evidence type="ECO:0000256" key="2">
    <source>
        <dbReference type="ARBA" id="ARBA00008821"/>
    </source>
</evidence>
<dbReference type="GO" id="GO:0042907">
    <property type="term" value="F:xanthine transmembrane transporter activity"/>
    <property type="evidence" value="ECO:0007669"/>
    <property type="project" value="TreeGrafter"/>
</dbReference>
<dbReference type="GO" id="GO:0005886">
    <property type="term" value="C:plasma membrane"/>
    <property type="evidence" value="ECO:0007669"/>
    <property type="project" value="UniProtKB-ARBA"/>
</dbReference>
<evidence type="ECO:0000256" key="4">
    <source>
        <dbReference type="ARBA" id="ARBA00022692"/>
    </source>
</evidence>
<keyword evidence="6 8" id="KW-0472">Membrane</keyword>
<dbReference type="KEGG" id="gtt:GUITHDRAFT_110286"/>
<feature type="transmembrane region" description="Helical" evidence="8">
    <location>
        <begin position="549"/>
        <end position="568"/>
    </location>
</feature>
<evidence type="ECO:0000256" key="8">
    <source>
        <dbReference type="SAM" id="Phobius"/>
    </source>
</evidence>
<dbReference type="AlphaFoldDB" id="L1J5M8"/>
<dbReference type="PANTHER" id="PTHR42810:SF2">
    <property type="entry name" value="PURINE PERMEASE C1399.01C-RELATED"/>
    <property type="match status" value="1"/>
</dbReference>
<feature type="region of interest" description="Disordered" evidence="7">
    <location>
        <begin position="650"/>
        <end position="693"/>
    </location>
</feature>
<reference evidence="9 11" key="1">
    <citation type="journal article" date="2012" name="Nature">
        <title>Algal genomes reveal evolutionary mosaicism and the fate of nucleomorphs.</title>
        <authorList>
            <consortium name="DOE Joint Genome Institute"/>
            <person name="Curtis B.A."/>
            <person name="Tanifuji G."/>
            <person name="Burki F."/>
            <person name="Gruber A."/>
            <person name="Irimia M."/>
            <person name="Maruyama S."/>
            <person name="Arias M.C."/>
            <person name="Ball S.G."/>
            <person name="Gile G.H."/>
            <person name="Hirakawa Y."/>
            <person name="Hopkins J.F."/>
            <person name="Kuo A."/>
            <person name="Rensing S.A."/>
            <person name="Schmutz J."/>
            <person name="Symeonidi A."/>
            <person name="Elias M."/>
            <person name="Eveleigh R.J."/>
            <person name="Herman E.K."/>
            <person name="Klute M.J."/>
            <person name="Nakayama T."/>
            <person name="Obornik M."/>
            <person name="Reyes-Prieto A."/>
            <person name="Armbrust E.V."/>
            <person name="Aves S.J."/>
            <person name="Beiko R.G."/>
            <person name="Coutinho P."/>
            <person name="Dacks J.B."/>
            <person name="Durnford D.G."/>
            <person name="Fast N.M."/>
            <person name="Green B.R."/>
            <person name="Grisdale C.J."/>
            <person name="Hempel F."/>
            <person name="Henrissat B."/>
            <person name="Hoppner M.P."/>
            <person name="Ishida K."/>
            <person name="Kim E."/>
            <person name="Koreny L."/>
            <person name="Kroth P.G."/>
            <person name="Liu Y."/>
            <person name="Malik S.B."/>
            <person name="Maier U.G."/>
            <person name="McRose D."/>
            <person name="Mock T."/>
            <person name="Neilson J.A."/>
            <person name="Onodera N.T."/>
            <person name="Poole A.M."/>
            <person name="Pritham E.J."/>
            <person name="Richards T.A."/>
            <person name="Rocap G."/>
            <person name="Roy S.W."/>
            <person name="Sarai C."/>
            <person name="Schaack S."/>
            <person name="Shirato S."/>
            <person name="Slamovits C.H."/>
            <person name="Spencer D.F."/>
            <person name="Suzuki S."/>
            <person name="Worden A.Z."/>
            <person name="Zauner S."/>
            <person name="Barry K."/>
            <person name="Bell C."/>
            <person name="Bharti A.K."/>
            <person name="Crow J.A."/>
            <person name="Grimwood J."/>
            <person name="Kramer R."/>
            <person name="Lindquist E."/>
            <person name="Lucas S."/>
            <person name="Salamov A."/>
            <person name="McFadden G.I."/>
            <person name="Lane C.E."/>
            <person name="Keeling P.J."/>
            <person name="Gray M.W."/>
            <person name="Grigoriev I.V."/>
            <person name="Archibald J.M."/>
        </authorList>
    </citation>
    <scope>NUCLEOTIDE SEQUENCE</scope>
    <source>
        <strain evidence="9 11">CCMP2712</strain>
    </source>
</reference>
<keyword evidence="3" id="KW-0813">Transport</keyword>
<evidence type="ECO:0000256" key="7">
    <source>
        <dbReference type="SAM" id="MobiDB-lite"/>
    </source>
</evidence>
<evidence type="ECO:0000313" key="9">
    <source>
        <dbReference type="EMBL" id="EKX43833.1"/>
    </source>
</evidence>
<dbReference type="RefSeq" id="XP_005830813.1">
    <property type="nucleotide sequence ID" value="XM_005830756.1"/>
</dbReference>
<dbReference type="PaxDb" id="55529-EKX43833"/>
<dbReference type="PANTHER" id="PTHR42810">
    <property type="entry name" value="PURINE PERMEASE C1399.01C-RELATED"/>
    <property type="match status" value="1"/>
</dbReference>
<dbReference type="GeneID" id="17300380"/>
<dbReference type="OMA" id="GLGFDWN"/>
<comment type="subcellular location">
    <subcellularLocation>
        <location evidence="1">Membrane</location>
        <topology evidence="1">Multi-pass membrane protein</topology>
    </subcellularLocation>
</comment>
<evidence type="ECO:0000313" key="10">
    <source>
        <dbReference type="EnsemblProtists" id="EKX43833"/>
    </source>
</evidence>
<feature type="transmembrane region" description="Helical" evidence="8">
    <location>
        <begin position="195"/>
        <end position="216"/>
    </location>
</feature>
<dbReference type="Pfam" id="PF00860">
    <property type="entry name" value="Xan_ur_permease"/>
    <property type="match status" value="2"/>
</dbReference>
<dbReference type="Proteomes" id="UP000011087">
    <property type="component" value="Unassembled WGS sequence"/>
</dbReference>
<accession>L1J5M8</accession>
<dbReference type="STRING" id="905079.L1J5M8"/>
<feature type="transmembrane region" description="Helical" evidence="8">
    <location>
        <begin position="385"/>
        <end position="403"/>
    </location>
</feature>
<reference evidence="11" key="2">
    <citation type="submission" date="2012-11" db="EMBL/GenBank/DDBJ databases">
        <authorList>
            <person name="Kuo A."/>
            <person name="Curtis B.A."/>
            <person name="Tanifuji G."/>
            <person name="Burki F."/>
            <person name="Gruber A."/>
            <person name="Irimia M."/>
            <person name="Maruyama S."/>
            <person name="Arias M.C."/>
            <person name="Ball S.G."/>
            <person name="Gile G.H."/>
            <person name="Hirakawa Y."/>
            <person name="Hopkins J.F."/>
            <person name="Rensing S.A."/>
            <person name="Schmutz J."/>
            <person name="Symeonidi A."/>
            <person name="Elias M."/>
            <person name="Eveleigh R.J."/>
            <person name="Herman E.K."/>
            <person name="Klute M.J."/>
            <person name="Nakayama T."/>
            <person name="Obornik M."/>
            <person name="Reyes-Prieto A."/>
            <person name="Armbrust E.V."/>
            <person name="Aves S.J."/>
            <person name="Beiko R.G."/>
            <person name="Coutinho P."/>
            <person name="Dacks J.B."/>
            <person name="Durnford D.G."/>
            <person name="Fast N.M."/>
            <person name="Green B.R."/>
            <person name="Grisdale C."/>
            <person name="Hempe F."/>
            <person name="Henrissat B."/>
            <person name="Hoppner M.P."/>
            <person name="Ishida K.-I."/>
            <person name="Kim E."/>
            <person name="Koreny L."/>
            <person name="Kroth P.G."/>
            <person name="Liu Y."/>
            <person name="Malik S.-B."/>
            <person name="Maier U.G."/>
            <person name="McRose D."/>
            <person name="Mock T."/>
            <person name="Neilson J.A."/>
            <person name="Onodera N.T."/>
            <person name="Poole A.M."/>
            <person name="Pritham E.J."/>
            <person name="Richards T.A."/>
            <person name="Rocap G."/>
            <person name="Roy S.W."/>
            <person name="Sarai C."/>
            <person name="Schaack S."/>
            <person name="Shirato S."/>
            <person name="Slamovits C.H."/>
            <person name="Spencer D.F."/>
            <person name="Suzuki S."/>
            <person name="Worden A.Z."/>
            <person name="Zauner S."/>
            <person name="Barry K."/>
            <person name="Bell C."/>
            <person name="Bharti A.K."/>
            <person name="Crow J.A."/>
            <person name="Grimwood J."/>
            <person name="Kramer R."/>
            <person name="Lindquist E."/>
            <person name="Lucas S."/>
            <person name="Salamov A."/>
            <person name="McFadden G.I."/>
            <person name="Lane C.E."/>
            <person name="Keeling P.J."/>
            <person name="Gray M.W."/>
            <person name="Grigoriev I.V."/>
            <person name="Archibald J.M."/>
        </authorList>
    </citation>
    <scope>NUCLEOTIDE SEQUENCE</scope>
    <source>
        <strain evidence="11">CCMP2712</strain>
    </source>
</reference>
<evidence type="ECO:0000256" key="3">
    <source>
        <dbReference type="ARBA" id="ARBA00022448"/>
    </source>
</evidence>
<dbReference type="HOGENOM" id="CLU_017959_7_0_1"/>
<gene>
    <name evidence="9" type="ORF">GUITHDRAFT_110286</name>
</gene>
<keyword evidence="11" id="KW-1185">Reference proteome</keyword>
<feature type="transmembrane region" description="Helical" evidence="8">
    <location>
        <begin position="521"/>
        <end position="543"/>
    </location>
</feature>
<feature type="transmembrane region" description="Helical" evidence="8">
    <location>
        <begin position="360"/>
        <end position="378"/>
    </location>
</feature>
<feature type="transmembrane region" description="Helical" evidence="8">
    <location>
        <begin position="228"/>
        <end position="249"/>
    </location>
</feature>
<dbReference type="NCBIfam" id="TIGR00801">
    <property type="entry name" value="ncs2"/>
    <property type="match status" value="1"/>
</dbReference>
<evidence type="ECO:0000256" key="6">
    <source>
        <dbReference type="ARBA" id="ARBA00023136"/>
    </source>
</evidence>